<dbReference type="Proteomes" id="UP000094801">
    <property type="component" value="Unassembled WGS sequence"/>
</dbReference>
<feature type="compositionally biased region" description="Basic and acidic residues" evidence="7">
    <location>
        <begin position="13"/>
        <end position="26"/>
    </location>
</feature>
<keyword evidence="4" id="KW-0963">Cytoplasm</keyword>
<feature type="compositionally biased region" description="Acidic residues" evidence="7">
    <location>
        <begin position="157"/>
        <end position="172"/>
    </location>
</feature>
<comment type="subcellular location">
    <subcellularLocation>
        <location evidence="2">Cytoplasm</location>
    </subcellularLocation>
    <subcellularLocation>
        <location evidence="1">Nucleus</location>
    </subcellularLocation>
</comment>
<dbReference type="PANTHER" id="PTHR28280:SF1">
    <property type="entry name" value="SHUTTLING PRE-60S FACTOR ECM1"/>
    <property type="match status" value="1"/>
</dbReference>
<protein>
    <recommendedName>
        <fullName evidence="10">Alb1-domain-containing protein</fullName>
    </recommendedName>
</protein>
<keyword evidence="9" id="KW-1185">Reference proteome</keyword>
<keyword evidence="6" id="KW-0539">Nucleus</keyword>
<evidence type="ECO:0000256" key="1">
    <source>
        <dbReference type="ARBA" id="ARBA00004123"/>
    </source>
</evidence>
<feature type="region of interest" description="Disordered" evidence="7">
    <location>
        <begin position="1"/>
        <end position="33"/>
    </location>
</feature>
<dbReference type="InterPro" id="IPR053278">
    <property type="entry name" value="Pre-60S_factor_ECM1"/>
</dbReference>
<evidence type="ECO:0008006" key="10">
    <source>
        <dbReference type="Google" id="ProtNLM"/>
    </source>
</evidence>
<dbReference type="GO" id="GO:0005730">
    <property type="term" value="C:nucleolus"/>
    <property type="evidence" value="ECO:0007669"/>
    <property type="project" value="TreeGrafter"/>
</dbReference>
<dbReference type="EMBL" id="KV453858">
    <property type="protein sequence ID" value="ODV84144.1"/>
    <property type="molecule type" value="Genomic_DNA"/>
</dbReference>
<dbReference type="PANTHER" id="PTHR28280">
    <property type="entry name" value="SHUTTLING PRE-60S FACTOR ECM1"/>
    <property type="match status" value="1"/>
</dbReference>
<feature type="compositionally biased region" description="Basic residues" evidence="7">
    <location>
        <begin position="1"/>
        <end position="12"/>
    </location>
</feature>
<evidence type="ECO:0000256" key="3">
    <source>
        <dbReference type="ARBA" id="ARBA00022448"/>
    </source>
</evidence>
<feature type="compositionally biased region" description="Basic and acidic residues" evidence="7">
    <location>
        <begin position="173"/>
        <end position="184"/>
    </location>
</feature>
<dbReference type="AlphaFoldDB" id="A0A1E4SXC8"/>
<evidence type="ECO:0000256" key="4">
    <source>
        <dbReference type="ARBA" id="ARBA00022490"/>
    </source>
</evidence>
<dbReference type="GO" id="GO:0005737">
    <property type="term" value="C:cytoplasm"/>
    <property type="evidence" value="ECO:0007669"/>
    <property type="project" value="UniProtKB-SubCell"/>
</dbReference>
<evidence type="ECO:0000256" key="2">
    <source>
        <dbReference type="ARBA" id="ARBA00004496"/>
    </source>
</evidence>
<name>A0A1E4SXC8_9ASCO</name>
<dbReference type="GO" id="GO:0030687">
    <property type="term" value="C:preribosome, large subunit precursor"/>
    <property type="evidence" value="ECO:0007669"/>
    <property type="project" value="TreeGrafter"/>
</dbReference>
<dbReference type="Pfam" id="PF09135">
    <property type="entry name" value="Alb1"/>
    <property type="match status" value="1"/>
</dbReference>
<dbReference type="InterPro" id="IPR022784">
    <property type="entry name" value="Ribosome_bgen_Alb1"/>
</dbReference>
<feature type="region of interest" description="Disordered" evidence="7">
    <location>
        <begin position="144"/>
        <end position="197"/>
    </location>
</feature>
<proteinExistence type="predicted"/>
<keyword evidence="3" id="KW-0813">Transport</keyword>
<accession>A0A1E4SXC8</accession>
<gene>
    <name evidence="8" type="ORF">CANARDRAFT_29312</name>
</gene>
<evidence type="ECO:0000313" key="8">
    <source>
        <dbReference type="EMBL" id="ODV84144.1"/>
    </source>
</evidence>
<dbReference type="STRING" id="983967.A0A1E4SXC8"/>
<sequence>MAKKISKHSRASRRGENEITGEERSLDNIPRAQNTDVIGSLIRNSTAKNEELLRTKMERKALQKAKSDLLAKASSSAIGKTGSKKSSMISKAVRTKKRKFTNIDGRLSSKIEASINRAKEVQSTRKTGWDIINKSAKEAVLKQGLIGNKKGRKRDADEQDAMDEDGWEDISDDDHHVDEPEFETKPNAFSVLEEVEA</sequence>
<evidence type="ECO:0000313" key="9">
    <source>
        <dbReference type="Proteomes" id="UP000094801"/>
    </source>
</evidence>
<organism evidence="8 9">
    <name type="scientific">[Candida] arabinofermentans NRRL YB-2248</name>
    <dbReference type="NCBI Taxonomy" id="983967"/>
    <lineage>
        <taxon>Eukaryota</taxon>
        <taxon>Fungi</taxon>
        <taxon>Dikarya</taxon>
        <taxon>Ascomycota</taxon>
        <taxon>Saccharomycotina</taxon>
        <taxon>Pichiomycetes</taxon>
        <taxon>Pichiales</taxon>
        <taxon>Pichiaceae</taxon>
        <taxon>Ogataea</taxon>
        <taxon>Ogataea/Candida clade</taxon>
    </lineage>
</organism>
<feature type="region of interest" description="Disordered" evidence="7">
    <location>
        <begin position="69"/>
        <end position="95"/>
    </location>
</feature>
<evidence type="ECO:0000256" key="6">
    <source>
        <dbReference type="ARBA" id="ARBA00023242"/>
    </source>
</evidence>
<evidence type="ECO:0000256" key="5">
    <source>
        <dbReference type="ARBA" id="ARBA00022517"/>
    </source>
</evidence>
<dbReference type="GO" id="GO:0000055">
    <property type="term" value="P:ribosomal large subunit export from nucleus"/>
    <property type="evidence" value="ECO:0007669"/>
    <property type="project" value="TreeGrafter"/>
</dbReference>
<evidence type="ECO:0000256" key="7">
    <source>
        <dbReference type="SAM" id="MobiDB-lite"/>
    </source>
</evidence>
<keyword evidence="5" id="KW-0690">Ribosome biogenesis</keyword>
<reference evidence="9" key="1">
    <citation type="submission" date="2016-04" db="EMBL/GenBank/DDBJ databases">
        <title>Comparative genomics of biotechnologically important yeasts.</title>
        <authorList>
            <consortium name="DOE Joint Genome Institute"/>
            <person name="Riley R."/>
            <person name="Haridas S."/>
            <person name="Wolfe K.H."/>
            <person name="Lopes M.R."/>
            <person name="Hittinger C.T."/>
            <person name="Goker M."/>
            <person name="Salamov A."/>
            <person name="Wisecaver J."/>
            <person name="Long T.M."/>
            <person name="Aerts A.L."/>
            <person name="Barry K."/>
            <person name="Choi C."/>
            <person name="Clum A."/>
            <person name="Coughlan A.Y."/>
            <person name="Deshpande S."/>
            <person name="Douglass A.P."/>
            <person name="Hanson S.J."/>
            <person name="Klenk H.-P."/>
            <person name="Labutti K."/>
            <person name="Lapidus A."/>
            <person name="Lindquist E."/>
            <person name="Lipzen A."/>
            <person name="Meier-Kolthoff J.P."/>
            <person name="Ohm R.A."/>
            <person name="Otillar R.P."/>
            <person name="Pangilinan J."/>
            <person name="Peng Y."/>
            <person name="Rokas A."/>
            <person name="Rosa C.A."/>
            <person name="Scheuner C."/>
            <person name="Sibirny A.A."/>
            <person name="Slot J.C."/>
            <person name="Stielow J.B."/>
            <person name="Sun H."/>
            <person name="Kurtzman C.P."/>
            <person name="Blackwell M."/>
            <person name="Grigoriev I.V."/>
            <person name="Jeffries T.W."/>
        </authorList>
    </citation>
    <scope>NUCLEOTIDE SEQUENCE [LARGE SCALE GENOMIC DNA]</scope>
    <source>
        <strain evidence="9">NRRL YB-2248</strain>
    </source>
</reference>
<dbReference type="OrthoDB" id="4068492at2759"/>